<keyword evidence="6" id="KW-1185">Reference proteome</keyword>
<dbReference type="Pfam" id="PF13555">
    <property type="entry name" value="AAA_29"/>
    <property type="match status" value="1"/>
</dbReference>
<evidence type="ECO:0000256" key="4">
    <source>
        <dbReference type="SAM" id="Coils"/>
    </source>
</evidence>
<dbReference type="RefSeq" id="WP_106269834.1">
    <property type="nucleotide sequence ID" value="NZ_PVTX01000018.1"/>
</dbReference>
<keyword evidence="4" id="KW-0175">Coiled coil</keyword>
<feature type="coiled-coil region" evidence="4">
    <location>
        <begin position="667"/>
        <end position="701"/>
    </location>
</feature>
<dbReference type="PANTHER" id="PTHR32182">
    <property type="entry name" value="DNA REPLICATION AND REPAIR PROTEIN RECF"/>
    <property type="match status" value="1"/>
</dbReference>
<dbReference type="Pfam" id="PF13558">
    <property type="entry name" value="SbcC_Walker_B"/>
    <property type="match status" value="1"/>
</dbReference>
<dbReference type="PANTHER" id="PTHR32182:SF0">
    <property type="entry name" value="DNA REPLICATION AND REPAIR PROTEIN RECF"/>
    <property type="match status" value="1"/>
</dbReference>
<evidence type="ECO:0000313" key="6">
    <source>
        <dbReference type="Proteomes" id="UP000239895"/>
    </source>
</evidence>
<dbReference type="Proteomes" id="UP000239895">
    <property type="component" value="Unassembled WGS sequence"/>
</dbReference>
<organism evidence="5 6">
    <name type="scientific">Isoptericola halotolerans</name>
    <dbReference type="NCBI Taxonomy" id="300560"/>
    <lineage>
        <taxon>Bacteria</taxon>
        <taxon>Bacillati</taxon>
        <taxon>Actinomycetota</taxon>
        <taxon>Actinomycetes</taxon>
        <taxon>Micrococcales</taxon>
        <taxon>Promicromonosporaceae</taxon>
        <taxon>Isoptericola</taxon>
    </lineage>
</organism>
<name>A0ABX5EBX4_9MICO</name>
<sequence>MTTTDETAVALFDALEQHTPGPTAAAPAASVTGALFSMPRTTQWFVEQIQLVNWGGFDGPETVELDRNSTLLSGTSGSGKSTLLDAYTAVMMPSDASFNGASNEATGRARGFDQRSVVSYIRGQLDVTTDADGNEHAEVLRGSKSAAWGGAAVVFANDNGERFTAARLWYVPPTARLGSEAQMRMLTLEGHLTLRDAEPLAADAFPPHKLKALFPGLRSHDTYSQFASRLHSQLGIGANGDGDKALKLLARVQGTIQFRTVDALYKECVLEKPETYEHADRALEHFGHLADTYRKLSDEARKESTLRRIPEHWETLTGARETIATLDDLGTGGGGTSPLTIWETNREADLVAAAEVEARQHLSSAKQAEQAAKQTLTAAGVRVDEARAEYNERGGGDVSMLNVAISHAELDVTTRSGALENLTQQVGSLVVDGVDLTDRAVFDRLRAQGQQAAADVTAERRRLSAEVTEILVELRTKGADLTSARQNLARMETSGSRIGEHLERLRDAACQRAGIDISEAPFLAELVQPATSEARWTTAIEKVLGPAGSRMLVPDEKLDAFQRAVNDLKVRGELRFDGAASNLSEPPPAAANTTAGKLDFAPGPYRGWVMRKVAEPSNNAICVEDPADLGRGGYRVTLTGQTRYGRSGSLGSRSAARQLGFSNDDLRADAKQQIALLERDIRDLERRKDDLDQQLDTLTERHSAHRVLAAAVFDSIDVREARARLADKQADLQRILDGNDVLKQLEQKVKDLEAARDDAVHVHGRARDKVADLDKQWNAFASRRDTLTDRQDYNERRFPDLLTDTTASYLENQFEAVCAGGDPDDLAAFPGRMSALRRILEDAKSKAVATETKATADLEGTFEQFLSLFPSNSLTPKLAAYPDFAQILADINARGLHERRADWRQALMSWSGKHLFQLHQAMDSAVEAIEDRLVPINTILWGLPFGPTDRRLQMRMRKVGRDEVTAFRRKLKELSSTATIELEDHQMEARFKDLENFMAKLRSPKDPEFDPKLARRDDLLDVRRHVEVLAERQALDHTVEATYASIASKSGGETQELIAFIVGSALRFRLGDEEREQPRFAPVILDEAFIKSDAQFASRAVKAWSGLGFQLIIGAPTDKFGALEPHMNRFLLVTKNQTTKRSRVRTISDAERAEVRAGARG</sequence>
<dbReference type="EMBL" id="PVTX01000018">
    <property type="protein sequence ID" value="PRZ02722.1"/>
    <property type="molecule type" value="Genomic_DNA"/>
</dbReference>
<evidence type="ECO:0000256" key="3">
    <source>
        <dbReference type="ARBA" id="ARBA00023236"/>
    </source>
</evidence>
<dbReference type="InterPro" id="IPR027417">
    <property type="entry name" value="P-loop_NTPase"/>
</dbReference>
<reference evidence="5 6" key="1">
    <citation type="submission" date="2018-03" db="EMBL/GenBank/DDBJ databases">
        <title>Comparative analysis of microorganisms from saline springs in Andes Mountain Range, Colombia.</title>
        <authorList>
            <person name="Rubin E."/>
        </authorList>
    </citation>
    <scope>NUCLEOTIDE SEQUENCE [LARGE SCALE GENOMIC DNA]</scope>
    <source>
        <strain evidence="5 6">CG 23</strain>
    </source>
</reference>
<dbReference type="Gene3D" id="3.40.1140.10">
    <property type="match status" value="1"/>
</dbReference>
<protein>
    <submittedName>
        <fullName evidence="5">Uncharacterized protein YPO0396</fullName>
    </submittedName>
</protein>
<keyword evidence="3" id="KW-0742">SOS response</keyword>
<keyword evidence="1" id="KW-0227">DNA damage</keyword>
<dbReference type="SUPFAM" id="SSF52540">
    <property type="entry name" value="P-loop containing nucleoside triphosphate hydrolases"/>
    <property type="match status" value="1"/>
</dbReference>
<evidence type="ECO:0000313" key="5">
    <source>
        <dbReference type="EMBL" id="PRZ02722.1"/>
    </source>
</evidence>
<evidence type="ECO:0000256" key="1">
    <source>
        <dbReference type="ARBA" id="ARBA00022763"/>
    </source>
</evidence>
<keyword evidence="2" id="KW-0234">DNA repair</keyword>
<accession>A0ABX5EBX4</accession>
<proteinExistence type="predicted"/>
<comment type="caution">
    <text evidence="5">The sequence shown here is derived from an EMBL/GenBank/DDBJ whole genome shotgun (WGS) entry which is preliminary data.</text>
</comment>
<feature type="coiled-coil region" evidence="4">
    <location>
        <begin position="735"/>
        <end position="762"/>
    </location>
</feature>
<evidence type="ECO:0000256" key="2">
    <source>
        <dbReference type="ARBA" id="ARBA00023204"/>
    </source>
</evidence>
<gene>
    <name evidence="5" type="ORF">BCL65_1184</name>
</gene>